<reference evidence="1" key="2">
    <citation type="submission" date="2023-04" db="EMBL/GenBank/DDBJ databases">
        <authorList>
            <person name="Bruccoleri R.E."/>
            <person name="Oakeley E.J."/>
            <person name="Faust A.-M."/>
            <person name="Dessus-Babus S."/>
            <person name="Altorfer M."/>
            <person name="Burckhardt D."/>
            <person name="Oertli M."/>
            <person name="Naumann U."/>
            <person name="Petersen F."/>
            <person name="Wong J."/>
        </authorList>
    </citation>
    <scope>NUCLEOTIDE SEQUENCE</scope>
    <source>
        <strain evidence="1">GSM-AAB239-AS_SAM_17_03QT</strain>
        <tissue evidence="1">Leaf</tissue>
    </source>
</reference>
<comment type="caution">
    <text evidence="1">The sequence shown here is derived from an EMBL/GenBank/DDBJ whole genome shotgun (WGS) entry which is preliminary data.</text>
</comment>
<evidence type="ECO:0000313" key="1">
    <source>
        <dbReference type="EMBL" id="KAJ6833123.1"/>
    </source>
</evidence>
<proteinExistence type="predicted"/>
<name>A0AAX6GX93_IRIPA</name>
<dbReference type="AlphaFoldDB" id="A0AAX6GX93"/>
<protein>
    <submittedName>
        <fullName evidence="1">Uncharacterized protein</fullName>
    </submittedName>
</protein>
<reference evidence="1" key="1">
    <citation type="journal article" date="2023" name="GigaByte">
        <title>Genome assembly of the bearded iris, Iris pallida Lam.</title>
        <authorList>
            <person name="Bruccoleri R.E."/>
            <person name="Oakeley E.J."/>
            <person name="Faust A.M.E."/>
            <person name="Altorfer M."/>
            <person name="Dessus-Babus S."/>
            <person name="Burckhardt D."/>
            <person name="Oertli M."/>
            <person name="Naumann U."/>
            <person name="Petersen F."/>
            <person name="Wong J."/>
        </authorList>
    </citation>
    <scope>NUCLEOTIDE SEQUENCE</scope>
    <source>
        <strain evidence="1">GSM-AAB239-AS_SAM_17_03QT</strain>
    </source>
</reference>
<gene>
    <name evidence="1" type="ORF">M6B38_340895</name>
</gene>
<organism evidence="1 2">
    <name type="scientific">Iris pallida</name>
    <name type="common">Sweet iris</name>
    <dbReference type="NCBI Taxonomy" id="29817"/>
    <lineage>
        <taxon>Eukaryota</taxon>
        <taxon>Viridiplantae</taxon>
        <taxon>Streptophyta</taxon>
        <taxon>Embryophyta</taxon>
        <taxon>Tracheophyta</taxon>
        <taxon>Spermatophyta</taxon>
        <taxon>Magnoliopsida</taxon>
        <taxon>Liliopsida</taxon>
        <taxon>Asparagales</taxon>
        <taxon>Iridaceae</taxon>
        <taxon>Iridoideae</taxon>
        <taxon>Irideae</taxon>
        <taxon>Iris</taxon>
    </lineage>
</organism>
<accession>A0AAX6GX93</accession>
<dbReference type="Proteomes" id="UP001140949">
    <property type="component" value="Unassembled WGS sequence"/>
</dbReference>
<dbReference type="EMBL" id="JANAVB010015400">
    <property type="protein sequence ID" value="KAJ6833123.1"/>
    <property type="molecule type" value="Genomic_DNA"/>
</dbReference>
<keyword evidence="2" id="KW-1185">Reference proteome</keyword>
<sequence length="67" mass="7711">MIYIWLGWSLDRGRRRLRGYGSAVLTMSGFESAIGDHRNGFLRGVVLDHKKIRFWDGLDERAPCSLT</sequence>
<evidence type="ECO:0000313" key="2">
    <source>
        <dbReference type="Proteomes" id="UP001140949"/>
    </source>
</evidence>